<dbReference type="Pfam" id="PF12937">
    <property type="entry name" value="F-box-like"/>
    <property type="match status" value="1"/>
</dbReference>
<feature type="region of interest" description="Disordered" evidence="1">
    <location>
        <begin position="547"/>
        <end position="575"/>
    </location>
</feature>
<dbReference type="SUPFAM" id="SSF81383">
    <property type="entry name" value="F-box domain"/>
    <property type="match status" value="1"/>
</dbReference>
<feature type="domain" description="F-box" evidence="2">
    <location>
        <begin position="5"/>
        <end position="51"/>
    </location>
</feature>
<protein>
    <recommendedName>
        <fullName evidence="2">F-box domain-containing protein</fullName>
    </recommendedName>
</protein>
<keyword evidence="5" id="KW-1185">Reference proteome</keyword>
<dbReference type="InterPro" id="IPR015943">
    <property type="entry name" value="WD40/YVTN_repeat-like_dom_sf"/>
</dbReference>
<feature type="region of interest" description="Disordered" evidence="1">
    <location>
        <begin position="646"/>
        <end position="669"/>
    </location>
</feature>
<dbReference type="Gene3D" id="1.20.1280.50">
    <property type="match status" value="1"/>
</dbReference>
<reference evidence="3" key="3">
    <citation type="submission" date="2014-06" db="EMBL/GenBank/DDBJ databases">
        <authorList>
            <person name="Ju J."/>
            <person name="Zhang J."/>
        </authorList>
    </citation>
    <scope>NUCLEOTIDE SEQUENCE</scope>
    <source>
        <strain evidence="3">SscI8</strain>
    </source>
</reference>
<dbReference type="InterPro" id="IPR036047">
    <property type="entry name" value="F-box-like_dom_sf"/>
</dbReference>
<organism evidence="4 5">
    <name type="scientific">Sporisorium scitamineum</name>
    <dbReference type="NCBI Taxonomy" id="49012"/>
    <lineage>
        <taxon>Eukaryota</taxon>
        <taxon>Fungi</taxon>
        <taxon>Dikarya</taxon>
        <taxon>Basidiomycota</taxon>
        <taxon>Ustilaginomycotina</taxon>
        <taxon>Ustilaginomycetes</taxon>
        <taxon>Ustilaginales</taxon>
        <taxon>Ustilaginaceae</taxon>
        <taxon>Sporisorium</taxon>
    </lineage>
</organism>
<reference evidence="4" key="2">
    <citation type="submission" date="2014-06" db="EMBL/GenBank/DDBJ databases">
        <authorList>
            <person name="Berkman J.Paul."/>
        </authorList>
    </citation>
    <scope>NUCLEOTIDE SEQUENCE [LARGE SCALE GENOMIC DNA]</scope>
</reference>
<gene>
    <name evidence="4" type="primary">SSCI60850.1</name>
    <name evidence="3" type="ORF">SPSC_01445</name>
</gene>
<dbReference type="SMART" id="SM00256">
    <property type="entry name" value="FBOX"/>
    <property type="match status" value="1"/>
</dbReference>
<dbReference type="Gene3D" id="2.130.10.10">
    <property type="entry name" value="YVTN repeat-like/Quinoprotein amine dehydrogenase"/>
    <property type="match status" value="1"/>
</dbReference>
<evidence type="ECO:0000256" key="1">
    <source>
        <dbReference type="SAM" id="MobiDB-lite"/>
    </source>
</evidence>
<evidence type="ECO:0000259" key="2">
    <source>
        <dbReference type="PROSITE" id="PS50181"/>
    </source>
</evidence>
<proteinExistence type="predicted"/>
<dbReference type="InterPro" id="IPR011047">
    <property type="entry name" value="Quinoprotein_ADH-like_sf"/>
</dbReference>
<dbReference type="InterPro" id="IPR001810">
    <property type="entry name" value="F-box_dom"/>
</dbReference>
<sequence>MTLRKDPSTILPPETFAHLLSFLEPPSLSRCARVSTTWNAICTDESLWREFAMRLGYCQMERIAEETSSGIRVVACVLQKFDASIDPAASSDLLQATIQRYRSRNTTDYFDDCDTWRSLCCRLWCLDCNWSAKDSRCLATPSRPLLSPDTDDDERGATPSDVPTYDSETASTSSSSQSLPYLLPRQRVLHEKTYGAGVWRCKVDPEERTYIVTGQNGGIQVFDHSTNALLWHIARTATRPNPHLEFSHGWMIFDRPGIGHFEVWRRESLVPDLGRPPDRGHYQRFTVLSSTRPIRAYRFQFPYLCAASEDGFILIWNVPQQELVETIDFRDSPHRGGNINYIDFDDEFVFLNGRGAKSVSVFSRCTKSMVWTLGQHFASGRPPPSTWRLQELEPSSCPEAAFVRQQLVRAPPNLWQAGPNSLNWAQLTMTPYQIWSAVHPDLRTKTLLILGQGTVLLIRDYKKFFNDPSKPPDLFVEIEFQNLEEFYQQRIVGSFEEDSPFLMGWNNPRTWEALGDAQLTVHEGRAVIVNDRALILDLERARGTQIRDSSSISSKEAALPQEGDGDAASESVDVEENAPPLSVYCEVNRSARDSPRLCSSLQMDEVGVYLTADKYAFGEVYWGGNVFNTAIEGNRVLLHLDFSKRPEPAASEPADNSEDITLGDTASES</sequence>
<name>A0A0F7S6X0_9BASI</name>
<dbReference type="STRING" id="49012.A0A0F7S6X0"/>
<accession>A0A0F7S6X0</accession>
<dbReference type="EMBL" id="CCFA01003622">
    <property type="protein sequence ID" value="CDW98717.1"/>
    <property type="molecule type" value="Genomic_DNA"/>
</dbReference>
<dbReference type="AlphaFoldDB" id="A0A0F7S6X0"/>
<evidence type="ECO:0000313" key="4">
    <source>
        <dbReference type="EMBL" id="CDW98717.1"/>
    </source>
</evidence>
<dbReference type="PROSITE" id="PS50181">
    <property type="entry name" value="FBOX"/>
    <property type="match status" value="1"/>
</dbReference>
<feature type="compositionally biased region" description="Low complexity" evidence="1">
    <location>
        <begin position="167"/>
        <end position="178"/>
    </location>
</feature>
<dbReference type="SUPFAM" id="SSF50998">
    <property type="entry name" value="Quinoprotein alcohol dehydrogenase-like"/>
    <property type="match status" value="1"/>
</dbReference>
<evidence type="ECO:0000313" key="5">
    <source>
        <dbReference type="Proteomes" id="UP000242770"/>
    </source>
</evidence>
<dbReference type="EMBL" id="LK056657">
    <property type="protein sequence ID" value="CDU22815.1"/>
    <property type="molecule type" value="Genomic_DNA"/>
</dbReference>
<evidence type="ECO:0000313" key="3">
    <source>
        <dbReference type="EMBL" id="CDU22815.1"/>
    </source>
</evidence>
<dbReference type="OrthoDB" id="550575at2759"/>
<feature type="compositionally biased region" description="Acidic residues" evidence="1">
    <location>
        <begin position="563"/>
        <end position="575"/>
    </location>
</feature>
<dbReference type="Proteomes" id="UP000242770">
    <property type="component" value="Unassembled WGS sequence"/>
</dbReference>
<reference evidence="5" key="1">
    <citation type="submission" date="2014-06" db="EMBL/GenBank/DDBJ databases">
        <authorList>
            <person name="Berkman P.J."/>
        </authorList>
    </citation>
    <scope>NUCLEOTIDE SEQUENCE [LARGE SCALE GENOMIC DNA]</scope>
</reference>
<feature type="region of interest" description="Disordered" evidence="1">
    <location>
        <begin position="143"/>
        <end position="178"/>
    </location>
</feature>